<keyword evidence="2" id="KW-1185">Reference proteome</keyword>
<accession>A0AAD5RTK7</accession>
<organism evidence="1 2">
    <name type="scientific">Zalerion maritima</name>
    <dbReference type="NCBI Taxonomy" id="339359"/>
    <lineage>
        <taxon>Eukaryota</taxon>
        <taxon>Fungi</taxon>
        <taxon>Dikarya</taxon>
        <taxon>Ascomycota</taxon>
        <taxon>Pezizomycotina</taxon>
        <taxon>Sordariomycetes</taxon>
        <taxon>Lulworthiomycetidae</taxon>
        <taxon>Lulworthiales</taxon>
        <taxon>Lulworthiaceae</taxon>
        <taxon>Zalerion</taxon>
    </lineage>
</organism>
<evidence type="ECO:0000313" key="1">
    <source>
        <dbReference type="EMBL" id="KAJ2903144.1"/>
    </source>
</evidence>
<reference evidence="1" key="1">
    <citation type="submission" date="2022-07" db="EMBL/GenBank/DDBJ databases">
        <title>Draft genome sequence of Zalerion maritima ATCC 34329, a (micro)plastics degrading marine fungus.</title>
        <authorList>
            <person name="Paco A."/>
            <person name="Goncalves M.F.M."/>
            <person name="Rocha-Santos T.A.P."/>
            <person name="Alves A."/>
        </authorList>
    </citation>
    <scope>NUCLEOTIDE SEQUENCE</scope>
    <source>
        <strain evidence="1">ATCC 34329</strain>
    </source>
</reference>
<dbReference type="Proteomes" id="UP001201980">
    <property type="component" value="Unassembled WGS sequence"/>
</dbReference>
<proteinExistence type="predicted"/>
<dbReference type="EMBL" id="JAKWBI020000090">
    <property type="protein sequence ID" value="KAJ2903144.1"/>
    <property type="molecule type" value="Genomic_DNA"/>
</dbReference>
<protein>
    <submittedName>
        <fullName evidence="1">Uncharacterized protein</fullName>
    </submittedName>
</protein>
<evidence type="ECO:0000313" key="2">
    <source>
        <dbReference type="Proteomes" id="UP001201980"/>
    </source>
</evidence>
<dbReference type="AlphaFoldDB" id="A0AAD5RTK7"/>
<gene>
    <name evidence="1" type="ORF">MKZ38_010408</name>
</gene>
<comment type="caution">
    <text evidence="1">The sequence shown here is derived from an EMBL/GenBank/DDBJ whole genome shotgun (WGS) entry which is preliminary data.</text>
</comment>
<name>A0AAD5RTK7_9PEZI</name>
<sequence>MRNRIKPRAPAATHPAFLPVILLSTRQTLLQNLVKAEQERVSRLEAVHSNGEHGFTTIRRGRIDGDWTKDDGNSKTALSIVQLVTAWEHHSQTLLRELHASSGAANMQKEIFWLLNFAAEHKQQTFFYLHIKYYKRNLPVRARDLGIA</sequence>